<dbReference type="RefSeq" id="WP_073258115.1">
    <property type="nucleotide sequence ID" value="NZ_FRCR01000014.1"/>
</dbReference>
<evidence type="ECO:0000313" key="4">
    <source>
        <dbReference type="Proteomes" id="UP000184375"/>
    </source>
</evidence>
<keyword evidence="2" id="KW-0446">Lipid-binding</keyword>
<name>A0A1M7LTW5_9FIRM</name>
<accession>A0A1M7LTW5</accession>
<dbReference type="AlphaFoldDB" id="A0A1M7LTW5"/>
<dbReference type="InterPro" id="IPR050270">
    <property type="entry name" value="DegV_domain_contain"/>
</dbReference>
<gene>
    <name evidence="3" type="ORF">SAMN05660826_02038</name>
</gene>
<evidence type="ECO:0000313" key="3">
    <source>
        <dbReference type="EMBL" id="SHM81693.1"/>
    </source>
</evidence>
<sequence length="282" mass="31094">MIKSVIITDTSCDFPEGTLKDLPIKVLEMPVALKDNPEKDISSLDIREFYDLMRKGKILPTTSQVNVARFMDCFKECLENGMTPIVIGLSAKLTKSYEAAIVAKNNMPEPEKVIIIDSKCASLGLGLVVIKAARMAVEGYLPEEIARESESYASRMEHIFTVDSLEHLKRGGRLSATQAFVGGLLNIKPILHLVDGGIEPLEKVRGKKNALKRMLEIMGERAKNFENQVVGISHADDEEGAKELAMEIKQRYNPKDVVISWIGPVIGAHAGPGTLAVFFERT</sequence>
<comment type="function">
    <text evidence="1">May bind long-chain fatty acids, such as palmitate, and may play a role in lipid transport or fatty acid metabolism.</text>
</comment>
<dbReference type="Gene3D" id="3.40.50.10170">
    <property type="match status" value="1"/>
</dbReference>
<keyword evidence="4" id="KW-1185">Reference proteome</keyword>
<dbReference type="Pfam" id="PF02645">
    <property type="entry name" value="DegV"/>
    <property type="match status" value="1"/>
</dbReference>
<evidence type="ECO:0000256" key="2">
    <source>
        <dbReference type="ARBA" id="ARBA00023121"/>
    </source>
</evidence>
<dbReference type="GO" id="GO:0008289">
    <property type="term" value="F:lipid binding"/>
    <property type="evidence" value="ECO:0007669"/>
    <property type="project" value="UniProtKB-KW"/>
</dbReference>
<reference evidence="4" key="1">
    <citation type="submission" date="2016-11" db="EMBL/GenBank/DDBJ databases">
        <authorList>
            <person name="Varghese N."/>
            <person name="Submissions S."/>
        </authorList>
    </citation>
    <scope>NUCLEOTIDE SEQUENCE [LARGE SCALE GENOMIC DNA]</scope>
    <source>
        <strain evidence="4">DSM 18802</strain>
    </source>
</reference>
<dbReference type="Proteomes" id="UP000184375">
    <property type="component" value="Unassembled WGS sequence"/>
</dbReference>
<dbReference type="PANTHER" id="PTHR33434">
    <property type="entry name" value="DEGV DOMAIN-CONTAINING PROTEIN DR_1986-RELATED"/>
    <property type="match status" value="1"/>
</dbReference>
<dbReference type="NCBIfam" id="TIGR00762">
    <property type="entry name" value="DegV"/>
    <property type="match status" value="1"/>
</dbReference>
<evidence type="ECO:0000256" key="1">
    <source>
        <dbReference type="ARBA" id="ARBA00003238"/>
    </source>
</evidence>
<dbReference type="PROSITE" id="PS51482">
    <property type="entry name" value="DEGV"/>
    <property type="match status" value="1"/>
</dbReference>
<dbReference type="InterPro" id="IPR003797">
    <property type="entry name" value="DegV"/>
</dbReference>
<dbReference type="SUPFAM" id="SSF82549">
    <property type="entry name" value="DAK1/DegV-like"/>
    <property type="match status" value="1"/>
</dbReference>
<dbReference type="InterPro" id="IPR043168">
    <property type="entry name" value="DegV_C"/>
</dbReference>
<dbReference type="Gene3D" id="3.30.1180.10">
    <property type="match status" value="1"/>
</dbReference>
<protein>
    <submittedName>
        <fullName evidence="3">EDD domain protein, DegV family</fullName>
    </submittedName>
</protein>
<dbReference type="STRING" id="447595.SAMN05660826_02038"/>
<dbReference type="PANTHER" id="PTHR33434:SF3">
    <property type="entry name" value="DEGV DOMAIN-CONTAINING PROTEIN YITS"/>
    <property type="match status" value="1"/>
</dbReference>
<dbReference type="OrthoDB" id="9780660at2"/>
<organism evidence="3 4">
    <name type="scientific">Caldanaerovirga acetigignens</name>
    <dbReference type="NCBI Taxonomy" id="447595"/>
    <lineage>
        <taxon>Bacteria</taxon>
        <taxon>Bacillati</taxon>
        <taxon>Bacillota</taxon>
        <taxon>Clostridia</taxon>
        <taxon>Thermosediminibacterales</taxon>
        <taxon>Thermosediminibacteraceae</taxon>
        <taxon>Caldanaerovirga</taxon>
    </lineage>
</organism>
<dbReference type="EMBL" id="FRCR01000014">
    <property type="protein sequence ID" value="SHM81693.1"/>
    <property type="molecule type" value="Genomic_DNA"/>
</dbReference>
<proteinExistence type="predicted"/>